<keyword evidence="3" id="KW-0560">Oxidoreductase</keyword>
<dbReference type="GO" id="GO:0020037">
    <property type="term" value="F:heme binding"/>
    <property type="evidence" value="ECO:0007669"/>
    <property type="project" value="InterPro"/>
</dbReference>
<dbReference type="AlphaFoldDB" id="H3HAE3"/>
<evidence type="ECO:0000256" key="2">
    <source>
        <dbReference type="ARBA" id="ARBA00022723"/>
    </source>
</evidence>
<organism evidence="5 6">
    <name type="scientific">Phytophthora ramorum</name>
    <name type="common">Sudden oak death agent</name>
    <dbReference type="NCBI Taxonomy" id="164328"/>
    <lineage>
        <taxon>Eukaryota</taxon>
        <taxon>Sar</taxon>
        <taxon>Stramenopiles</taxon>
        <taxon>Oomycota</taxon>
        <taxon>Peronosporomycetes</taxon>
        <taxon>Peronosporales</taxon>
        <taxon>Peronosporaceae</taxon>
        <taxon>Phytophthora</taxon>
    </lineage>
</organism>
<dbReference type="Pfam" id="PF00067">
    <property type="entry name" value="p450"/>
    <property type="match status" value="1"/>
</dbReference>
<dbReference type="InParanoid" id="H3HAE3"/>
<dbReference type="STRING" id="164328.H3HAE3"/>
<dbReference type="PANTHER" id="PTHR24296">
    <property type="entry name" value="CYTOCHROME P450"/>
    <property type="match status" value="1"/>
</dbReference>
<dbReference type="VEuPathDB" id="FungiDB:KRP23_578"/>
<accession>H3HAE3</accession>
<evidence type="ECO:0000256" key="1">
    <source>
        <dbReference type="ARBA" id="ARBA00010617"/>
    </source>
</evidence>
<dbReference type="EMBL" id="DS568466">
    <property type="status" value="NOT_ANNOTATED_CDS"/>
    <property type="molecule type" value="Genomic_DNA"/>
</dbReference>
<reference evidence="5" key="2">
    <citation type="submission" date="2015-06" db="UniProtKB">
        <authorList>
            <consortium name="EnsemblProtists"/>
        </authorList>
    </citation>
    <scope>IDENTIFICATION</scope>
    <source>
        <strain evidence="5">Pr102</strain>
    </source>
</reference>
<keyword evidence="2" id="KW-0479">Metal-binding</keyword>
<comment type="similarity">
    <text evidence="1">Belongs to the cytochrome P450 family.</text>
</comment>
<evidence type="ECO:0000256" key="4">
    <source>
        <dbReference type="ARBA" id="ARBA00023004"/>
    </source>
</evidence>
<dbReference type="InterPro" id="IPR001128">
    <property type="entry name" value="Cyt_P450"/>
</dbReference>
<dbReference type="OMA" id="WVWKLKQ"/>
<name>H3HAE3_PHYRM</name>
<dbReference type="GO" id="GO:0016705">
    <property type="term" value="F:oxidoreductase activity, acting on paired donors, with incorporation or reduction of molecular oxygen"/>
    <property type="evidence" value="ECO:0007669"/>
    <property type="project" value="InterPro"/>
</dbReference>
<dbReference type="GO" id="GO:0004497">
    <property type="term" value="F:monooxygenase activity"/>
    <property type="evidence" value="ECO:0007669"/>
    <property type="project" value="InterPro"/>
</dbReference>
<sequence>MGAVVKEKTLQLHDVLVKFSKEGRTVDMTSLFGKFSSDTFTKIAFGVDLNGLAGDVDAEAYHPFNAAVGVMAEMLGSRLLSPTWVWKLKQFLNIGDERKLKEACDIVHELTY</sequence>
<dbReference type="InterPro" id="IPR036396">
    <property type="entry name" value="Cyt_P450_sf"/>
</dbReference>
<dbReference type="Proteomes" id="UP000005238">
    <property type="component" value="Unassembled WGS sequence"/>
</dbReference>
<dbReference type="SUPFAM" id="SSF48264">
    <property type="entry name" value="Cytochrome P450"/>
    <property type="match status" value="1"/>
</dbReference>
<dbReference type="eggNOG" id="KOG0157">
    <property type="taxonomic scope" value="Eukaryota"/>
</dbReference>
<keyword evidence="4" id="KW-0408">Iron</keyword>
<dbReference type="VEuPathDB" id="FungiDB:KRP22_6519"/>
<dbReference type="Gene3D" id="1.10.630.10">
    <property type="entry name" value="Cytochrome P450"/>
    <property type="match status" value="1"/>
</dbReference>
<proteinExistence type="inferred from homology"/>
<dbReference type="GO" id="GO:0005506">
    <property type="term" value="F:iron ion binding"/>
    <property type="evidence" value="ECO:0007669"/>
    <property type="project" value="InterPro"/>
</dbReference>
<reference evidence="6" key="1">
    <citation type="journal article" date="2006" name="Science">
        <title>Phytophthora genome sequences uncover evolutionary origins and mechanisms of pathogenesis.</title>
        <authorList>
            <person name="Tyler B.M."/>
            <person name="Tripathy S."/>
            <person name="Zhang X."/>
            <person name="Dehal P."/>
            <person name="Jiang R.H."/>
            <person name="Aerts A."/>
            <person name="Arredondo F.D."/>
            <person name="Baxter L."/>
            <person name="Bensasson D."/>
            <person name="Beynon J.L."/>
            <person name="Chapman J."/>
            <person name="Damasceno C.M."/>
            <person name="Dorrance A.E."/>
            <person name="Dou D."/>
            <person name="Dickerman A.W."/>
            <person name="Dubchak I.L."/>
            <person name="Garbelotto M."/>
            <person name="Gijzen M."/>
            <person name="Gordon S.G."/>
            <person name="Govers F."/>
            <person name="Grunwald N.J."/>
            <person name="Huang W."/>
            <person name="Ivors K.L."/>
            <person name="Jones R.W."/>
            <person name="Kamoun S."/>
            <person name="Krampis K."/>
            <person name="Lamour K.H."/>
            <person name="Lee M.K."/>
            <person name="McDonald W.H."/>
            <person name="Medina M."/>
            <person name="Meijer H.J."/>
            <person name="Nordberg E.K."/>
            <person name="Maclean D.J."/>
            <person name="Ospina-Giraldo M.D."/>
            <person name="Morris P.F."/>
            <person name="Phuntumart V."/>
            <person name="Putnam N.H."/>
            <person name="Rash S."/>
            <person name="Rose J.K."/>
            <person name="Sakihama Y."/>
            <person name="Salamov A.A."/>
            <person name="Savidor A."/>
            <person name="Scheuring C.F."/>
            <person name="Smith B.M."/>
            <person name="Sobral B.W."/>
            <person name="Terry A."/>
            <person name="Torto-Alalibo T.A."/>
            <person name="Win J."/>
            <person name="Xu Z."/>
            <person name="Zhang H."/>
            <person name="Grigoriev I.V."/>
            <person name="Rokhsar D.S."/>
            <person name="Boore J.L."/>
        </authorList>
    </citation>
    <scope>NUCLEOTIDE SEQUENCE [LARGE SCALE GENOMIC DNA]</scope>
    <source>
        <strain evidence="6">Pr102</strain>
    </source>
</reference>
<evidence type="ECO:0000256" key="3">
    <source>
        <dbReference type="ARBA" id="ARBA00023002"/>
    </source>
</evidence>
<evidence type="ECO:0000313" key="5">
    <source>
        <dbReference type="EnsemblProtists" id="Phyra87865"/>
    </source>
</evidence>
<evidence type="ECO:0000313" key="6">
    <source>
        <dbReference type="Proteomes" id="UP000005238"/>
    </source>
</evidence>
<dbReference type="EnsemblProtists" id="Phyra87865">
    <property type="protein sequence ID" value="Phyra87865"/>
    <property type="gene ID" value="Phyra87865"/>
</dbReference>
<keyword evidence="6" id="KW-1185">Reference proteome</keyword>
<dbReference type="HOGENOM" id="CLU_2150849_0_0_1"/>
<protein>
    <submittedName>
        <fullName evidence="5">Uncharacterized protein</fullName>
    </submittedName>
</protein>